<reference evidence="1" key="2">
    <citation type="journal article" date="2021" name="Mar. Drugs">
        <title>Genome Reduction and Secondary Metabolism of the Marine Sponge-Associated Cyanobacterium Leptothoe.</title>
        <authorList>
            <person name="Konstantinou D."/>
            <person name="Popin R.V."/>
            <person name="Fewer D.P."/>
            <person name="Sivonen K."/>
            <person name="Gkelis S."/>
        </authorList>
    </citation>
    <scope>NUCLEOTIDE SEQUENCE</scope>
    <source>
        <strain evidence="1">TAU-MAC 1115</strain>
    </source>
</reference>
<dbReference type="RefSeq" id="WP_215608169.1">
    <property type="nucleotide sequence ID" value="NZ_JADOES010000009.1"/>
</dbReference>
<dbReference type="EMBL" id="JADOES010000009">
    <property type="protein sequence ID" value="MBT9315103.1"/>
    <property type="molecule type" value="Genomic_DNA"/>
</dbReference>
<accession>A0A947GI98</accession>
<keyword evidence="2" id="KW-1185">Reference proteome</keyword>
<evidence type="ECO:0000313" key="2">
    <source>
        <dbReference type="Proteomes" id="UP000717364"/>
    </source>
</evidence>
<sequence>MNVQSSYSQSDYGARLVSPQEQVLYDHWLSCVNSEQPDLLVQRFNALFIDGTGYGDPEVVSSLDTILLDRHADMYFHHILNRCCHILINKWQKNRECQFAIAELVNLFEYFPSQAVREVSRARSVRRLRDIVSQFRKTEQYLMLKRLVQVMSRESDPRVRSRQPLGTLIGRYPYLYEHCLLSEESPKEQKTHVRRMQHQAQRKVELDLSQYVNYRVRRSRLKRKGLLKEQEQWLRPSQNPTLLSDRELVDSLQQFSGKDAYGRTYNDLALRFRNQCCESVTFKSFKDDFYEYIVSGVDPAYGRQHFNDALYQHLKDIYPDNDNQRLNDFLLVRTCSNLFNFLVVDPAGSHSHFMFIDLINNLGATLTTGLLLRILLLCRKVKPYLERRLSTLFSHYEAAKQDSVGWLVKILETLNLALSLTFGHLDISHAIA</sequence>
<protein>
    <submittedName>
        <fullName evidence="1">Uncharacterized protein</fullName>
    </submittedName>
</protein>
<proteinExistence type="predicted"/>
<reference evidence="1" key="1">
    <citation type="submission" date="2020-11" db="EMBL/GenBank/DDBJ databases">
        <authorList>
            <person name="Konstantinou D."/>
            <person name="Gkelis S."/>
            <person name="Popin R."/>
            <person name="Fewer D."/>
            <person name="Sivonen K."/>
        </authorList>
    </citation>
    <scope>NUCLEOTIDE SEQUENCE</scope>
    <source>
        <strain evidence="1">TAU-MAC 1115</strain>
    </source>
</reference>
<name>A0A947GI98_9CYAN</name>
<organism evidence="1 2">
    <name type="scientific">Leptothoe spongobia TAU-MAC 1115</name>
    <dbReference type="NCBI Taxonomy" id="1967444"/>
    <lineage>
        <taxon>Bacteria</taxon>
        <taxon>Bacillati</taxon>
        <taxon>Cyanobacteriota</taxon>
        <taxon>Cyanophyceae</taxon>
        <taxon>Nodosilineales</taxon>
        <taxon>Cymatolegaceae</taxon>
        <taxon>Leptothoe</taxon>
        <taxon>Leptothoe spongobia</taxon>
    </lineage>
</organism>
<evidence type="ECO:0000313" key="1">
    <source>
        <dbReference type="EMBL" id="MBT9315103.1"/>
    </source>
</evidence>
<comment type="caution">
    <text evidence="1">The sequence shown here is derived from an EMBL/GenBank/DDBJ whole genome shotgun (WGS) entry which is preliminary data.</text>
</comment>
<dbReference type="AlphaFoldDB" id="A0A947GI98"/>
<gene>
    <name evidence="1" type="ORF">IXB50_06665</name>
</gene>
<dbReference type="Proteomes" id="UP000717364">
    <property type="component" value="Unassembled WGS sequence"/>
</dbReference>